<proteinExistence type="predicted"/>
<evidence type="ECO:0000313" key="2">
    <source>
        <dbReference type="EMBL" id="KAK9126372.1"/>
    </source>
</evidence>
<dbReference type="Proteomes" id="UP001419268">
    <property type="component" value="Unassembled WGS sequence"/>
</dbReference>
<name>A0AAP0J2H0_9MAGN</name>
<feature type="region of interest" description="Disordered" evidence="1">
    <location>
        <begin position="220"/>
        <end position="264"/>
    </location>
</feature>
<accession>A0AAP0J2H0</accession>
<evidence type="ECO:0000256" key="1">
    <source>
        <dbReference type="SAM" id="MobiDB-lite"/>
    </source>
</evidence>
<sequence length="264" mass="29929">MGCVSSKLFKKEFERDSAIAHEIGSRNHVVSLTSTTYGALKLDVESDIVEPVMAEPRKKRLMSPPRLSAEKIVEELEIINAWELMKDLEEEGGDDGETGSFESPAKKRRSPNRAQVPKLEIEKRCVKKNPVVVDSPMKSRRFLGSKENKNWKRIEPSPSPKQVLKPLNSIRTVPVLSLKNVTTPKDLKSRSFRMGSRRSLSPMFDPELIETIERELKEEKENIKKGVSPRPRNLKSQGSDSMLELFEKDALPAEKTQLSSTRPH</sequence>
<protein>
    <submittedName>
        <fullName evidence="2">Uncharacterized protein</fullName>
    </submittedName>
</protein>
<keyword evidence="3" id="KW-1185">Reference proteome</keyword>
<evidence type="ECO:0000313" key="3">
    <source>
        <dbReference type="Proteomes" id="UP001419268"/>
    </source>
</evidence>
<reference evidence="2 3" key="1">
    <citation type="submission" date="2024-01" db="EMBL/GenBank/DDBJ databases">
        <title>Genome assemblies of Stephania.</title>
        <authorList>
            <person name="Yang L."/>
        </authorList>
    </citation>
    <scope>NUCLEOTIDE SEQUENCE [LARGE SCALE GENOMIC DNA]</scope>
    <source>
        <strain evidence="2">JXDWG</strain>
        <tissue evidence="2">Leaf</tissue>
    </source>
</reference>
<dbReference type="EMBL" id="JBBNAG010000006">
    <property type="protein sequence ID" value="KAK9126372.1"/>
    <property type="molecule type" value="Genomic_DNA"/>
</dbReference>
<comment type="caution">
    <text evidence="2">The sequence shown here is derived from an EMBL/GenBank/DDBJ whole genome shotgun (WGS) entry which is preliminary data.</text>
</comment>
<feature type="region of interest" description="Disordered" evidence="1">
    <location>
        <begin position="90"/>
        <end position="115"/>
    </location>
</feature>
<organism evidence="2 3">
    <name type="scientific">Stephania cephalantha</name>
    <dbReference type="NCBI Taxonomy" id="152367"/>
    <lineage>
        <taxon>Eukaryota</taxon>
        <taxon>Viridiplantae</taxon>
        <taxon>Streptophyta</taxon>
        <taxon>Embryophyta</taxon>
        <taxon>Tracheophyta</taxon>
        <taxon>Spermatophyta</taxon>
        <taxon>Magnoliopsida</taxon>
        <taxon>Ranunculales</taxon>
        <taxon>Menispermaceae</taxon>
        <taxon>Menispermoideae</taxon>
        <taxon>Cissampelideae</taxon>
        <taxon>Stephania</taxon>
    </lineage>
</organism>
<gene>
    <name evidence="2" type="ORF">Scep_015218</name>
</gene>
<dbReference type="AlphaFoldDB" id="A0AAP0J2H0"/>